<protein>
    <submittedName>
        <fullName evidence="1">Uncharacterized protein</fullName>
    </submittedName>
</protein>
<name>A0AAE7W9W6_9CAUD</name>
<organism evidence="1 2">
    <name type="scientific">Hafnia phage vB_HpaM_Zyzzx</name>
    <dbReference type="NCBI Taxonomy" id="2836109"/>
    <lineage>
        <taxon>Viruses</taxon>
        <taxon>Duplodnaviria</taxon>
        <taxon>Heunggongvirae</taxon>
        <taxon>Uroviricota</taxon>
        <taxon>Caudoviricetes</taxon>
        <taxon>Andersonviridae</taxon>
        <taxon>Andersonviridae incertae sedis</taxon>
        <taxon>Daniellevirus</taxon>
        <taxon>Daniellevirus Zyzzx</taxon>
    </lineage>
</organism>
<accession>A0AAE7W9W6</accession>
<proteinExistence type="predicted"/>
<evidence type="ECO:0000313" key="1">
    <source>
        <dbReference type="EMBL" id="QYA57310.1"/>
    </source>
</evidence>
<dbReference type="Proteomes" id="UP000827415">
    <property type="component" value="Segment"/>
</dbReference>
<sequence length="103" mass="11924">MFKLKSNYVEVMPYDIEKQEPVGDTAIFEGFIHSVVTTRNMEGYYKTSWYTEIKLIGVDGKSELLISGELKYSAEGVWILQQDTKKKHALAVVEINDEEEWED</sequence>
<reference evidence="1 2" key="1">
    <citation type="submission" date="2021-03" db="EMBL/GenBank/DDBJ databases">
        <authorList>
            <person name="Thompson D.W."/>
            <person name="Brown H.M.F."/>
            <person name="Thompson S.D."/>
            <person name="Grose J.H."/>
        </authorList>
    </citation>
    <scope>NUCLEOTIDE SEQUENCE [LARGE SCALE GENOMIC DNA]</scope>
</reference>
<gene>
    <name evidence="1" type="ORF">ZYZZX_82</name>
</gene>
<dbReference type="EMBL" id="MW749004">
    <property type="protein sequence ID" value="QYA57310.1"/>
    <property type="molecule type" value="Genomic_DNA"/>
</dbReference>
<evidence type="ECO:0000313" key="2">
    <source>
        <dbReference type="Proteomes" id="UP000827415"/>
    </source>
</evidence>
<keyword evidence="2" id="KW-1185">Reference proteome</keyword>